<dbReference type="KEGG" id="qlo:115972791"/>
<sequence length="125" mass="14009">MEGLEQQNKTRVVKVDSLESWDFYVTQATNQGTPIVIHFTAAWCIPSVAMNPFFEELASSFPDVLFLTVDVDEVKEAATKLEIKAMPTFVLMKNGAPVDKLVGANPEEIRKRIDSFVQSIRVYVA</sequence>
<dbReference type="KEGG" id="qlo:115989344"/>
<dbReference type="SUPFAM" id="SSF52833">
    <property type="entry name" value="Thioredoxin-like"/>
    <property type="match status" value="1"/>
</dbReference>
<name>A0A7N2LUR4_QUELO</name>
<organism evidence="5 6">
    <name type="scientific">Quercus lobata</name>
    <name type="common">Valley oak</name>
    <dbReference type="NCBI Taxonomy" id="97700"/>
    <lineage>
        <taxon>Eukaryota</taxon>
        <taxon>Viridiplantae</taxon>
        <taxon>Streptophyta</taxon>
        <taxon>Embryophyta</taxon>
        <taxon>Tracheophyta</taxon>
        <taxon>Spermatophyta</taxon>
        <taxon>Magnoliopsida</taxon>
        <taxon>eudicotyledons</taxon>
        <taxon>Gunneridae</taxon>
        <taxon>Pentapetalae</taxon>
        <taxon>rosids</taxon>
        <taxon>fabids</taxon>
        <taxon>Fagales</taxon>
        <taxon>Fagaceae</taxon>
        <taxon>Quercus</taxon>
    </lineage>
</organism>
<evidence type="ECO:0000259" key="4">
    <source>
        <dbReference type="PROSITE" id="PS51352"/>
    </source>
</evidence>
<reference evidence="5 6" key="1">
    <citation type="journal article" date="2016" name="G3 (Bethesda)">
        <title>First Draft Assembly and Annotation of the Genome of a California Endemic Oak Quercus lobata Nee (Fagaceae).</title>
        <authorList>
            <person name="Sork V.L."/>
            <person name="Fitz-Gibbon S.T."/>
            <person name="Puiu D."/>
            <person name="Crepeau M."/>
            <person name="Gugger P.F."/>
            <person name="Sherman R."/>
            <person name="Stevens K."/>
            <person name="Langley C.H."/>
            <person name="Pellegrini M."/>
            <person name="Salzberg S.L."/>
        </authorList>
    </citation>
    <scope>NUCLEOTIDE SEQUENCE [LARGE SCALE GENOMIC DNA]</scope>
    <source>
        <strain evidence="5 6">cv. SW786</strain>
    </source>
</reference>
<dbReference type="PANTHER" id="PTHR10438:SF433">
    <property type="entry name" value="THIOREDOXIN-LIKE PROTEIN CXXS1"/>
    <property type="match status" value="1"/>
</dbReference>
<dbReference type="EMBL" id="LRBV02000005">
    <property type="status" value="NOT_ANNOTATED_CDS"/>
    <property type="molecule type" value="Genomic_DNA"/>
</dbReference>
<dbReference type="Gramene" id="QL93p0073_1220:mrna">
    <property type="protein sequence ID" value="QL93p0073_1220:mrna"/>
    <property type="gene ID" value="QL93p0073_1220"/>
</dbReference>
<dbReference type="InterPro" id="IPR013766">
    <property type="entry name" value="Thioredoxin_domain"/>
</dbReference>
<feature type="domain" description="Thioredoxin" evidence="4">
    <location>
        <begin position="1"/>
        <end position="118"/>
    </location>
</feature>
<dbReference type="FunFam" id="3.40.30.10:FF:000245">
    <property type="entry name" value="Thioredoxin"/>
    <property type="match status" value="1"/>
</dbReference>
<evidence type="ECO:0000256" key="2">
    <source>
        <dbReference type="ARBA" id="ARBA00023157"/>
    </source>
</evidence>
<proteinExistence type="predicted"/>
<keyword evidence="1" id="KW-0249">Electron transport</keyword>
<evidence type="ECO:0000313" key="6">
    <source>
        <dbReference type="Proteomes" id="UP000594261"/>
    </source>
</evidence>
<dbReference type="InterPro" id="IPR050620">
    <property type="entry name" value="Thioredoxin_H-type-like"/>
</dbReference>
<keyword evidence="6" id="KW-1185">Reference proteome</keyword>
<dbReference type="RefSeq" id="XP_030968876.1">
    <property type="nucleotide sequence ID" value="XM_031113016.1"/>
</dbReference>
<dbReference type="Pfam" id="PF00085">
    <property type="entry name" value="Thioredoxin"/>
    <property type="match status" value="1"/>
</dbReference>
<dbReference type="Gene3D" id="3.40.30.10">
    <property type="entry name" value="Glutaredoxin"/>
    <property type="match status" value="1"/>
</dbReference>
<dbReference type="PROSITE" id="PS51352">
    <property type="entry name" value="THIOREDOXIN_2"/>
    <property type="match status" value="1"/>
</dbReference>
<evidence type="ECO:0000256" key="1">
    <source>
        <dbReference type="ARBA" id="ARBA00022982"/>
    </source>
</evidence>
<dbReference type="GeneID" id="115989344"/>
<evidence type="ECO:0000313" key="5">
    <source>
        <dbReference type="EnsemblPlants" id="QL05p077133:mrna"/>
    </source>
</evidence>
<reference evidence="5" key="2">
    <citation type="submission" date="2021-01" db="UniProtKB">
        <authorList>
            <consortium name="EnsemblPlants"/>
        </authorList>
    </citation>
    <scope>IDENTIFICATION</scope>
</reference>
<dbReference type="AlphaFoldDB" id="A0A7N2LUR4"/>
<dbReference type="OrthoDB" id="10263751at2759"/>
<keyword evidence="2" id="KW-1015">Disulfide bond</keyword>
<protein>
    <recommendedName>
        <fullName evidence="4">Thioredoxin domain-containing protein</fullName>
    </recommendedName>
</protein>
<dbReference type="EnsemblPlants" id="QL93p0073_1220:mrna">
    <property type="protein sequence ID" value="QL93p0073_1220:mrna"/>
    <property type="gene ID" value="QL93p0073_1220"/>
</dbReference>
<gene>
    <name evidence="5" type="primary">LOC115989344</name>
</gene>
<dbReference type="OMA" id="LEKRICN"/>
<dbReference type="EnsemblPlants" id="QL05p077133:mrna">
    <property type="protein sequence ID" value="QL05p077133:mrna"/>
    <property type="gene ID" value="QL05p077133"/>
</dbReference>
<evidence type="ECO:0000256" key="3">
    <source>
        <dbReference type="ARBA" id="ARBA00023284"/>
    </source>
</evidence>
<dbReference type="Gramene" id="QL05p077133:mrna">
    <property type="protein sequence ID" value="QL05p077133:mrna"/>
    <property type="gene ID" value="QL05p077133"/>
</dbReference>
<dbReference type="Proteomes" id="UP000594261">
    <property type="component" value="Chromosome 5"/>
</dbReference>
<dbReference type="InterPro" id="IPR036249">
    <property type="entry name" value="Thioredoxin-like_sf"/>
</dbReference>
<keyword evidence="1" id="KW-0813">Transport</keyword>
<dbReference type="CDD" id="cd02947">
    <property type="entry name" value="TRX_family"/>
    <property type="match status" value="1"/>
</dbReference>
<accession>A0A7N2LUR4</accession>
<keyword evidence="3" id="KW-0676">Redox-active center</keyword>
<dbReference type="PANTHER" id="PTHR10438">
    <property type="entry name" value="THIOREDOXIN"/>
    <property type="match status" value="1"/>
</dbReference>